<proteinExistence type="predicted"/>
<reference evidence="4" key="1">
    <citation type="submission" date="2023-07" db="EMBL/GenBank/DDBJ databases">
        <authorList>
            <consortium name="CYATHOMIX"/>
        </authorList>
    </citation>
    <scope>NUCLEOTIDE SEQUENCE</scope>
    <source>
        <strain evidence="4">N/A</strain>
    </source>
</reference>
<dbReference type="EMBL" id="CATQJL010000223">
    <property type="protein sequence ID" value="CAJ0600295.1"/>
    <property type="molecule type" value="Genomic_DNA"/>
</dbReference>
<dbReference type="EMBL" id="CATQJL010000112">
    <property type="protein sequence ID" value="CAJ0596002.1"/>
    <property type="molecule type" value="Genomic_DNA"/>
</dbReference>
<evidence type="ECO:0000256" key="1">
    <source>
        <dbReference type="SAM" id="MobiDB-lite"/>
    </source>
</evidence>
<evidence type="ECO:0000313" key="3">
    <source>
        <dbReference type="EMBL" id="CAJ0596289.1"/>
    </source>
</evidence>
<feature type="region of interest" description="Disordered" evidence="1">
    <location>
        <begin position="1"/>
        <end position="48"/>
    </location>
</feature>
<accession>A0AA36GXP0</accession>
<protein>
    <submittedName>
        <fullName evidence="4">Uncharacterized protein</fullName>
    </submittedName>
</protein>
<sequence>MHSFPACSLQEDQQSPQASKHVRVRTHAQTRENIAQKNRAGLSRLPHSQARYGKSAKSVHFTRFAFKLYVPLLMRRKGKFTA</sequence>
<keyword evidence="5" id="KW-1185">Reference proteome</keyword>
<comment type="caution">
    <text evidence="4">The sequence shown here is derived from an EMBL/GenBank/DDBJ whole genome shotgun (WGS) entry which is preliminary data.</text>
</comment>
<gene>
    <name evidence="4" type="ORF">CYNAS_LOCUS12278</name>
    <name evidence="2" type="ORF">CYNAS_LOCUS7985</name>
    <name evidence="3" type="ORF">CYNAS_LOCUS8272</name>
</gene>
<evidence type="ECO:0000313" key="5">
    <source>
        <dbReference type="Proteomes" id="UP001176961"/>
    </source>
</evidence>
<evidence type="ECO:0000313" key="2">
    <source>
        <dbReference type="EMBL" id="CAJ0596002.1"/>
    </source>
</evidence>
<evidence type="ECO:0000313" key="4">
    <source>
        <dbReference type="EMBL" id="CAJ0600295.1"/>
    </source>
</evidence>
<dbReference type="Proteomes" id="UP001176961">
    <property type="component" value="Unassembled WGS sequence"/>
</dbReference>
<name>A0AA36GXP0_CYLNA</name>
<organism evidence="4 5">
    <name type="scientific">Cylicocyclus nassatus</name>
    <name type="common">Nematode worm</name>
    <dbReference type="NCBI Taxonomy" id="53992"/>
    <lineage>
        <taxon>Eukaryota</taxon>
        <taxon>Metazoa</taxon>
        <taxon>Ecdysozoa</taxon>
        <taxon>Nematoda</taxon>
        <taxon>Chromadorea</taxon>
        <taxon>Rhabditida</taxon>
        <taxon>Rhabditina</taxon>
        <taxon>Rhabditomorpha</taxon>
        <taxon>Strongyloidea</taxon>
        <taxon>Strongylidae</taxon>
        <taxon>Cylicocyclus</taxon>
    </lineage>
</organism>
<dbReference type="AlphaFoldDB" id="A0AA36GXP0"/>
<dbReference type="EMBL" id="CATQJL010000112">
    <property type="protein sequence ID" value="CAJ0596289.1"/>
    <property type="molecule type" value="Genomic_DNA"/>
</dbReference>